<dbReference type="OrthoDB" id="2148716at2759"/>
<sequence>MTTPLDYVAIQNTISRYCFALDTKDWALLTQVFLPDVDAKYPIGARSFVGLEPLSAAIQKRLTHITSQHAITTQHIVIAEDGKTAKATSYFTGVHFGQGKWDGKEVTAWGRYIDDLVLVDGVSVPGASGQWLIGAREVQFIKRLGEERVLEGE</sequence>
<dbReference type="Pfam" id="PF13577">
    <property type="entry name" value="SnoaL_4"/>
    <property type="match status" value="1"/>
</dbReference>
<keyword evidence="3" id="KW-1185">Reference proteome</keyword>
<dbReference type="Gene3D" id="3.10.450.50">
    <property type="match status" value="1"/>
</dbReference>
<proteinExistence type="predicted"/>
<dbReference type="InterPro" id="IPR032710">
    <property type="entry name" value="NTF2-like_dom_sf"/>
</dbReference>
<evidence type="ECO:0000313" key="2">
    <source>
        <dbReference type="EMBL" id="QIX00897.1"/>
    </source>
</evidence>
<protein>
    <recommendedName>
        <fullName evidence="1">SnoaL-like domain-containing protein</fullName>
    </recommendedName>
</protein>
<dbReference type="SUPFAM" id="SSF54427">
    <property type="entry name" value="NTF2-like"/>
    <property type="match status" value="1"/>
</dbReference>
<accession>A0A6H0Y1N6</accession>
<name>A0A6H0Y1N6_9PEZI</name>
<reference evidence="2 3" key="1">
    <citation type="journal article" date="2016" name="Sci. Rep.">
        <title>Peltaster fructicola genome reveals evolution from an invasive phytopathogen to an ectophytic parasite.</title>
        <authorList>
            <person name="Xu C."/>
            <person name="Chen H."/>
            <person name="Gleason M.L."/>
            <person name="Xu J.R."/>
            <person name="Liu H."/>
            <person name="Zhang R."/>
            <person name="Sun G."/>
        </authorList>
    </citation>
    <scope>NUCLEOTIDE SEQUENCE [LARGE SCALE GENOMIC DNA]</scope>
    <source>
        <strain evidence="2 3">LNHT1506</strain>
    </source>
</reference>
<dbReference type="CDD" id="cd00531">
    <property type="entry name" value="NTF2_like"/>
    <property type="match status" value="1"/>
</dbReference>
<evidence type="ECO:0000259" key="1">
    <source>
        <dbReference type="Pfam" id="PF13577"/>
    </source>
</evidence>
<dbReference type="EMBL" id="CP051142">
    <property type="protein sequence ID" value="QIX00897.1"/>
    <property type="molecule type" value="Genomic_DNA"/>
</dbReference>
<dbReference type="AlphaFoldDB" id="A0A6H0Y1N6"/>
<dbReference type="InterPro" id="IPR037401">
    <property type="entry name" value="SnoaL-like"/>
</dbReference>
<feature type="domain" description="SnoaL-like" evidence="1">
    <location>
        <begin position="5"/>
        <end position="134"/>
    </location>
</feature>
<organism evidence="2 3">
    <name type="scientific">Peltaster fructicola</name>
    <dbReference type="NCBI Taxonomy" id="286661"/>
    <lineage>
        <taxon>Eukaryota</taxon>
        <taxon>Fungi</taxon>
        <taxon>Dikarya</taxon>
        <taxon>Ascomycota</taxon>
        <taxon>Pezizomycotina</taxon>
        <taxon>Dothideomycetes</taxon>
        <taxon>Dothideomycetes incertae sedis</taxon>
        <taxon>Peltaster</taxon>
    </lineage>
</organism>
<dbReference type="Proteomes" id="UP000503462">
    <property type="component" value="Chromosome 4"/>
</dbReference>
<gene>
    <name evidence="2" type="ORF">AMS68_006414</name>
</gene>
<evidence type="ECO:0000313" key="3">
    <source>
        <dbReference type="Proteomes" id="UP000503462"/>
    </source>
</evidence>